<comment type="caution">
    <text evidence="7">The sequence shown here is derived from an EMBL/GenBank/DDBJ whole genome shotgun (WGS) entry which is preliminary data.</text>
</comment>
<dbReference type="InterPro" id="IPR013083">
    <property type="entry name" value="Znf_RING/FYVE/PHD"/>
</dbReference>
<keyword evidence="3" id="KW-0862">Zinc</keyword>
<sequence length="564" mass="63516">MDAENFNGMDTSRSERNIFIANVNELIDKEKGILGSAPQAIREVQRKESQHDGSQRSKVHSGLGENGHFAPCNTGKKNVYLLANRQDIVNSSNRQACSSFAEIRNRDNRNGITIGAEPRNEHAFRKGREFHACHESHGHKKQLHNEFSSPNNTSRCGNVAKDGILGKLPCKELPDESDMHIKIPWSEERSSSEGKGKVVSSEMAKPESLATKSDSEFGVHRQQNQTTGKRKYGSVHSNFGQSSSSFFESLETSSGQVYGQKSPIPNRFHNFTQGQHFSNWASLRNVDVLNSEEVRHSSFRTEDDSDSRICQVESDDRDSRICQVESDEILARQLQEQFLQEAQSSVGTEEVDATTAWISQQDDAQHARSFARQAHSLERDQPMVDLSSDSQLFPFSSAQQNHRPVPESGRRIHLRNFNCAEMDQEMTIIAQLRRGFSSNKMDLEMRVNFLEALEAAFESSNDMAFSDDFFPDIWNYDDDDYDALSAIDDKNPLYAGASDSQINSLPLSTVQRGNLEDVCTICLDSPCVGDVIRHLPCLHKFHKECIDAWLRRRTSCPVCKSVIT</sequence>
<protein>
    <submittedName>
        <fullName evidence="7">E3 ubiquitin-protein ligase SDIR1</fullName>
    </submittedName>
</protein>
<keyword evidence="1" id="KW-0479">Metal-binding</keyword>
<reference evidence="7 8" key="1">
    <citation type="journal article" date="2016" name="DNA Res.">
        <title>The draft genome of MD-2 pineapple using hybrid error correction of long reads.</title>
        <authorList>
            <person name="Redwan R.M."/>
            <person name="Saidin A."/>
            <person name="Kumar S.V."/>
        </authorList>
    </citation>
    <scope>NUCLEOTIDE SEQUENCE [LARGE SCALE GENOMIC DNA]</scope>
    <source>
        <strain evidence="8">cv. MD2</strain>
        <tissue evidence="7">Leaf</tissue>
    </source>
</reference>
<dbReference type="SUPFAM" id="SSF57850">
    <property type="entry name" value="RING/U-box"/>
    <property type="match status" value="1"/>
</dbReference>
<feature type="compositionally biased region" description="Basic and acidic residues" evidence="5">
    <location>
        <begin position="187"/>
        <end position="196"/>
    </location>
</feature>
<dbReference type="PROSITE" id="PS50089">
    <property type="entry name" value="ZF_RING_2"/>
    <property type="match status" value="1"/>
</dbReference>
<dbReference type="FunFam" id="3.30.40.10:FF:000594">
    <property type="entry name" value="RING/U-box superfamily protein"/>
    <property type="match status" value="1"/>
</dbReference>
<evidence type="ECO:0000256" key="4">
    <source>
        <dbReference type="PROSITE-ProRule" id="PRU00175"/>
    </source>
</evidence>
<feature type="region of interest" description="Disordered" evidence="5">
    <location>
        <begin position="44"/>
        <end position="70"/>
    </location>
</feature>
<dbReference type="SMART" id="SM00184">
    <property type="entry name" value="RING"/>
    <property type="match status" value="1"/>
</dbReference>
<dbReference type="CDD" id="cd16454">
    <property type="entry name" value="RING-H2_PA-TM-RING"/>
    <property type="match status" value="1"/>
</dbReference>
<dbReference type="AlphaFoldDB" id="A0A199URV0"/>
<name>A0A199URV0_ANACO</name>
<dbReference type="GO" id="GO:0006511">
    <property type="term" value="P:ubiquitin-dependent protein catabolic process"/>
    <property type="evidence" value="ECO:0007669"/>
    <property type="project" value="TreeGrafter"/>
</dbReference>
<dbReference type="GO" id="GO:0008270">
    <property type="term" value="F:zinc ion binding"/>
    <property type="evidence" value="ECO:0007669"/>
    <property type="project" value="UniProtKB-KW"/>
</dbReference>
<evidence type="ECO:0000256" key="3">
    <source>
        <dbReference type="ARBA" id="ARBA00022833"/>
    </source>
</evidence>
<proteinExistence type="predicted"/>
<dbReference type="Pfam" id="PF13639">
    <property type="entry name" value="zf-RING_2"/>
    <property type="match status" value="1"/>
</dbReference>
<feature type="region of interest" description="Disordered" evidence="5">
    <location>
        <begin position="187"/>
        <end position="234"/>
    </location>
</feature>
<feature type="compositionally biased region" description="Basic and acidic residues" evidence="5">
    <location>
        <begin position="44"/>
        <end position="55"/>
    </location>
</feature>
<evidence type="ECO:0000313" key="8">
    <source>
        <dbReference type="Proteomes" id="UP000092600"/>
    </source>
</evidence>
<dbReference type="SMART" id="SM00744">
    <property type="entry name" value="RINGv"/>
    <property type="match status" value="1"/>
</dbReference>
<accession>A0A199URV0</accession>
<dbReference type="GO" id="GO:0061630">
    <property type="term" value="F:ubiquitin protein ligase activity"/>
    <property type="evidence" value="ECO:0007669"/>
    <property type="project" value="TreeGrafter"/>
</dbReference>
<evidence type="ECO:0000313" key="7">
    <source>
        <dbReference type="EMBL" id="OAY67376.1"/>
    </source>
</evidence>
<gene>
    <name evidence="7" type="ORF">ACMD2_00431</name>
</gene>
<dbReference type="GO" id="GO:0005634">
    <property type="term" value="C:nucleus"/>
    <property type="evidence" value="ECO:0007669"/>
    <property type="project" value="TreeGrafter"/>
</dbReference>
<dbReference type="EMBL" id="LSRQ01005555">
    <property type="protein sequence ID" value="OAY67376.1"/>
    <property type="molecule type" value="Genomic_DNA"/>
</dbReference>
<dbReference type="PANTHER" id="PTHR45931:SF16">
    <property type="entry name" value="RING_U-BOX SUPERFAMILY PROTEIN"/>
    <property type="match status" value="1"/>
</dbReference>
<dbReference type="Gene3D" id="3.30.40.10">
    <property type="entry name" value="Zinc/RING finger domain, C3HC4 (zinc finger)"/>
    <property type="match status" value="1"/>
</dbReference>
<dbReference type="PANTHER" id="PTHR45931">
    <property type="entry name" value="SI:CH211-59O9.10"/>
    <property type="match status" value="1"/>
</dbReference>
<dbReference type="InterPro" id="IPR051834">
    <property type="entry name" value="RING_finger_E3_ligase"/>
</dbReference>
<keyword evidence="2 4" id="KW-0863">Zinc-finger</keyword>
<evidence type="ECO:0000259" key="6">
    <source>
        <dbReference type="PROSITE" id="PS50089"/>
    </source>
</evidence>
<dbReference type="InterPro" id="IPR001841">
    <property type="entry name" value="Znf_RING"/>
</dbReference>
<evidence type="ECO:0000256" key="2">
    <source>
        <dbReference type="ARBA" id="ARBA00022771"/>
    </source>
</evidence>
<dbReference type="InterPro" id="IPR011016">
    <property type="entry name" value="Znf_RING-CH"/>
</dbReference>
<organism evidence="7 8">
    <name type="scientific">Ananas comosus</name>
    <name type="common">Pineapple</name>
    <name type="synonym">Ananas ananas</name>
    <dbReference type="NCBI Taxonomy" id="4615"/>
    <lineage>
        <taxon>Eukaryota</taxon>
        <taxon>Viridiplantae</taxon>
        <taxon>Streptophyta</taxon>
        <taxon>Embryophyta</taxon>
        <taxon>Tracheophyta</taxon>
        <taxon>Spermatophyta</taxon>
        <taxon>Magnoliopsida</taxon>
        <taxon>Liliopsida</taxon>
        <taxon>Poales</taxon>
        <taxon>Bromeliaceae</taxon>
        <taxon>Bromelioideae</taxon>
        <taxon>Ananas</taxon>
    </lineage>
</organism>
<feature type="domain" description="RING-type" evidence="6">
    <location>
        <begin position="519"/>
        <end position="560"/>
    </location>
</feature>
<evidence type="ECO:0000256" key="1">
    <source>
        <dbReference type="ARBA" id="ARBA00022723"/>
    </source>
</evidence>
<evidence type="ECO:0000256" key="5">
    <source>
        <dbReference type="SAM" id="MobiDB-lite"/>
    </source>
</evidence>
<dbReference type="Proteomes" id="UP000092600">
    <property type="component" value="Unassembled WGS sequence"/>
</dbReference>